<organism evidence="1 2">
    <name type="scientific">Mycobacterium intracellulare subsp. chimaera</name>
    <dbReference type="NCBI Taxonomy" id="222805"/>
    <lineage>
        <taxon>Bacteria</taxon>
        <taxon>Bacillati</taxon>
        <taxon>Actinomycetota</taxon>
        <taxon>Actinomycetes</taxon>
        <taxon>Mycobacteriales</taxon>
        <taxon>Mycobacteriaceae</taxon>
        <taxon>Mycobacterium</taxon>
        <taxon>Mycobacterium avium complex (MAC)</taxon>
    </lineage>
</organism>
<accession>A0ABT7P955</accession>
<reference evidence="2" key="1">
    <citation type="submission" date="2023-06" db="EMBL/GenBank/DDBJ databases">
        <title>Itaconate inhibition of nontuberculous mycobacteria.</title>
        <authorList>
            <person name="Spilker T."/>
        </authorList>
    </citation>
    <scope>NUCLEOTIDE SEQUENCE [LARGE SCALE GENOMIC DNA]</scope>
    <source>
        <strain evidence="2">FLAC1071</strain>
    </source>
</reference>
<reference evidence="1 2" key="2">
    <citation type="submission" date="2023-06" db="EMBL/GenBank/DDBJ databases">
        <title>Itaconate inhibition of nontuberculous mycobacteria.</title>
        <authorList>
            <person name="Breen P."/>
            <person name="Zimbric M."/>
            <person name="Caverly L."/>
        </authorList>
    </citation>
    <scope>NUCLEOTIDE SEQUENCE [LARGE SCALE GENOMIC DNA]</scope>
    <source>
        <strain evidence="1 2">FLAC1071</strain>
    </source>
</reference>
<comment type="caution">
    <text evidence="1">The sequence shown here is derived from an EMBL/GenBank/DDBJ whole genome shotgun (WGS) entry which is preliminary data.</text>
</comment>
<dbReference type="RefSeq" id="WP_072501636.1">
    <property type="nucleotide sequence ID" value="NZ_CP012886.2"/>
</dbReference>
<evidence type="ECO:0000313" key="1">
    <source>
        <dbReference type="EMBL" id="MDM3929817.1"/>
    </source>
</evidence>
<sequence>MSYVETDLMAGALVIAPAMIPGAKRAIADALEVDSARVAGELAELGFSVQWPPHPETSLVISGFTGELQGRADAVIASLVPFVDDGSTLDWEDSNGVRWRYLLTDGAVVEQAPVVVWRDVVDKSRRTGGLLAPLVISRDTVSYTQWWANTADQETIIETLVSLREQSEAEYGLHSLMLDVFQQPGGGRVPWLRVNGLGRNVELGYLALDMDLAYGSDGVLCGVDVVASMHIERDHKLHWMKSSTYVDKPWHTFASELPSDPVDALAEIIDQVIDVVNTDIAEGDEFVFAARNILT</sequence>
<proteinExistence type="predicted"/>
<dbReference type="Proteomes" id="UP001529272">
    <property type="component" value="Unassembled WGS sequence"/>
</dbReference>
<protein>
    <submittedName>
        <fullName evidence="1">Uncharacterized protein</fullName>
    </submittedName>
</protein>
<keyword evidence="2" id="KW-1185">Reference proteome</keyword>
<evidence type="ECO:0000313" key="2">
    <source>
        <dbReference type="Proteomes" id="UP001529272"/>
    </source>
</evidence>
<dbReference type="EMBL" id="JASZZX010000048">
    <property type="protein sequence ID" value="MDM3929817.1"/>
    <property type="molecule type" value="Genomic_DNA"/>
</dbReference>
<name>A0ABT7P955_MYCIT</name>
<gene>
    <name evidence="1" type="ORF">QRB35_27950</name>
</gene>